<dbReference type="Proteomes" id="UP000274822">
    <property type="component" value="Unassembled WGS sequence"/>
</dbReference>
<reference evidence="1 2" key="1">
    <citation type="journal article" date="2018" name="New Phytol.">
        <title>Phylogenomics of Endogonaceae and evolution of mycorrhizas within Mucoromycota.</title>
        <authorList>
            <person name="Chang Y."/>
            <person name="Desiro A."/>
            <person name="Na H."/>
            <person name="Sandor L."/>
            <person name="Lipzen A."/>
            <person name="Clum A."/>
            <person name="Barry K."/>
            <person name="Grigoriev I.V."/>
            <person name="Martin F.M."/>
            <person name="Stajich J.E."/>
            <person name="Smith M.E."/>
            <person name="Bonito G."/>
            <person name="Spatafora J.W."/>
        </authorList>
    </citation>
    <scope>NUCLEOTIDE SEQUENCE [LARGE SCALE GENOMIC DNA]</scope>
    <source>
        <strain evidence="1 2">AD002</strain>
    </source>
</reference>
<proteinExistence type="predicted"/>
<gene>
    <name evidence="1" type="ORF">BC938DRAFT_472351</name>
</gene>
<keyword evidence="2" id="KW-1185">Reference proteome</keyword>
<accession>A0A433Q6A2</accession>
<dbReference type="AlphaFoldDB" id="A0A433Q6A2"/>
<name>A0A433Q6A2_9FUNG</name>
<evidence type="ECO:0000313" key="2">
    <source>
        <dbReference type="Proteomes" id="UP000274822"/>
    </source>
</evidence>
<dbReference type="EMBL" id="RBNJ01013324">
    <property type="protein sequence ID" value="RUS25306.1"/>
    <property type="molecule type" value="Genomic_DNA"/>
</dbReference>
<protein>
    <submittedName>
        <fullName evidence="1">Uncharacterized protein</fullName>
    </submittedName>
</protein>
<comment type="caution">
    <text evidence="1">The sequence shown here is derived from an EMBL/GenBank/DDBJ whole genome shotgun (WGS) entry which is preliminary data.</text>
</comment>
<sequence length="65" mass="7928">MENQNKRIQHTVMIMRNLRAKGVVDDVSSGLRRWLVRLWGIFTEERYIINVLLHYQQLPQFWCAR</sequence>
<evidence type="ECO:0000313" key="1">
    <source>
        <dbReference type="EMBL" id="RUS25306.1"/>
    </source>
</evidence>
<organism evidence="1 2">
    <name type="scientific">Jimgerdemannia flammicorona</name>
    <dbReference type="NCBI Taxonomy" id="994334"/>
    <lineage>
        <taxon>Eukaryota</taxon>
        <taxon>Fungi</taxon>
        <taxon>Fungi incertae sedis</taxon>
        <taxon>Mucoromycota</taxon>
        <taxon>Mucoromycotina</taxon>
        <taxon>Endogonomycetes</taxon>
        <taxon>Endogonales</taxon>
        <taxon>Endogonaceae</taxon>
        <taxon>Jimgerdemannia</taxon>
    </lineage>
</organism>